<protein>
    <recommendedName>
        <fullName evidence="3">Proteasome assembly chaperone 3</fullName>
    </recommendedName>
</protein>
<proteinExistence type="predicted"/>
<dbReference type="EMBL" id="JAEHOE010000003">
    <property type="protein sequence ID" value="KAG2500576.1"/>
    <property type="molecule type" value="Genomic_DNA"/>
</dbReference>
<dbReference type="AlphaFoldDB" id="A0A836C4V5"/>
<dbReference type="OrthoDB" id="5839at2759"/>
<dbReference type="Proteomes" id="UP000612055">
    <property type="component" value="Unassembled WGS sequence"/>
</dbReference>
<accession>A0A836C4V5</accession>
<comment type="caution">
    <text evidence="1">The sequence shown here is derived from an EMBL/GenBank/DDBJ whole genome shotgun (WGS) entry which is preliminary data.</text>
</comment>
<dbReference type="GO" id="GO:0043248">
    <property type="term" value="P:proteasome assembly"/>
    <property type="evidence" value="ECO:0007669"/>
    <property type="project" value="InterPro"/>
</dbReference>
<evidence type="ECO:0000313" key="1">
    <source>
        <dbReference type="EMBL" id="KAG2500576.1"/>
    </source>
</evidence>
<gene>
    <name evidence="1" type="ORF">HYH03_001346</name>
</gene>
<dbReference type="InterPro" id="IPR053720">
    <property type="entry name" value="Psm_Assembly_Chaperone"/>
</dbReference>
<organism evidence="1 2">
    <name type="scientific">Edaphochlamys debaryana</name>
    <dbReference type="NCBI Taxonomy" id="47281"/>
    <lineage>
        <taxon>Eukaryota</taxon>
        <taxon>Viridiplantae</taxon>
        <taxon>Chlorophyta</taxon>
        <taxon>core chlorophytes</taxon>
        <taxon>Chlorophyceae</taxon>
        <taxon>CS clade</taxon>
        <taxon>Chlamydomonadales</taxon>
        <taxon>Chlamydomonadales incertae sedis</taxon>
        <taxon>Edaphochlamys</taxon>
    </lineage>
</organism>
<sequence>MEGRSTFTSSVVLGRRDDAGLELAARQLVEALGQHGHSKPVTLCLGLKEPSPAVVRELVAAVHADNVWGPAPAS</sequence>
<evidence type="ECO:0008006" key="3">
    <source>
        <dbReference type="Google" id="ProtNLM"/>
    </source>
</evidence>
<dbReference type="PANTHER" id="PTHR31051">
    <property type="entry name" value="PROTEASOME ASSEMBLY CHAPERONE 3"/>
    <property type="match status" value="1"/>
</dbReference>
<reference evidence="1" key="1">
    <citation type="journal article" date="2020" name="bioRxiv">
        <title>Comparative genomics of Chlamydomonas.</title>
        <authorList>
            <person name="Craig R.J."/>
            <person name="Hasan A.R."/>
            <person name="Ness R.W."/>
            <person name="Keightley P.D."/>
        </authorList>
    </citation>
    <scope>NUCLEOTIDE SEQUENCE</scope>
    <source>
        <strain evidence="1">CCAP 11/70</strain>
    </source>
</reference>
<dbReference type="PANTHER" id="PTHR31051:SF1">
    <property type="entry name" value="PROTEASOME ASSEMBLY CHAPERONE 3"/>
    <property type="match status" value="1"/>
</dbReference>
<dbReference type="Pfam" id="PF10178">
    <property type="entry name" value="PAC3"/>
    <property type="match status" value="1"/>
</dbReference>
<dbReference type="InterPro" id="IPR018788">
    <property type="entry name" value="Proteasome_assmbl_chp_3"/>
</dbReference>
<evidence type="ECO:0000313" key="2">
    <source>
        <dbReference type="Proteomes" id="UP000612055"/>
    </source>
</evidence>
<name>A0A836C4V5_9CHLO</name>
<keyword evidence="2" id="KW-1185">Reference proteome</keyword>
<dbReference type="Gene3D" id="3.30.230.90">
    <property type="match status" value="1"/>
</dbReference>